<proteinExistence type="predicted"/>
<dbReference type="Gene3D" id="3.40.50.1000">
    <property type="entry name" value="HAD superfamily/HAD-like"/>
    <property type="match status" value="1"/>
</dbReference>
<keyword evidence="2" id="KW-0460">Magnesium</keyword>
<dbReference type="AlphaFoldDB" id="A0A6G1X926"/>
<sequence>MIILLFYILHGYEKRRKGNWSMLNSFIEKTDVIIFDLDGTLYEGDGHFSLMVENLKKRLPEEHHQDFDQLYKQSLAGEHSLTIGKVYDIQEDVIWTWNPFTTELTVAHNWDNEVVEIEDAPKKLSVSEFDYKRFVPIGDGWWPPYSIARHFGLKNDDTEWAYHRTKEQMANLDGFLEPTPGLRGYLEELAKTKKLVLITNSEINDVHRLLKFLGLDHIFSDIVPSALKPKNTNKHFEEVLTRYDVKPEQVLSIGDNFMNEVAPALQLGMYSVWLTTSEDVPVEDKKFAKIRTLAQN</sequence>
<dbReference type="InterPro" id="IPR023214">
    <property type="entry name" value="HAD_sf"/>
</dbReference>
<dbReference type="PANTHER" id="PTHR43434">
    <property type="entry name" value="PHOSPHOGLYCOLATE PHOSPHATASE"/>
    <property type="match status" value="1"/>
</dbReference>
<evidence type="ECO:0000256" key="1">
    <source>
        <dbReference type="ARBA" id="ARBA00022801"/>
    </source>
</evidence>
<protein>
    <submittedName>
        <fullName evidence="3">HAD hydrolase-like protein</fullName>
    </submittedName>
</protein>
<evidence type="ECO:0000313" key="3">
    <source>
        <dbReference type="EMBL" id="MRG87439.1"/>
    </source>
</evidence>
<dbReference type="GO" id="GO:0006281">
    <property type="term" value="P:DNA repair"/>
    <property type="evidence" value="ECO:0007669"/>
    <property type="project" value="TreeGrafter"/>
</dbReference>
<keyword evidence="4" id="KW-1185">Reference proteome</keyword>
<dbReference type="Pfam" id="PF00702">
    <property type="entry name" value="Hydrolase"/>
    <property type="match status" value="1"/>
</dbReference>
<dbReference type="InterPro" id="IPR050155">
    <property type="entry name" value="HAD-like_hydrolase_sf"/>
</dbReference>
<dbReference type="SUPFAM" id="SSF56784">
    <property type="entry name" value="HAD-like"/>
    <property type="match status" value="1"/>
</dbReference>
<dbReference type="SFLD" id="SFLDS00003">
    <property type="entry name" value="Haloacid_Dehalogenase"/>
    <property type="match status" value="1"/>
</dbReference>
<organism evidence="3 4">
    <name type="scientific">Salinibacillus xinjiangensis</name>
    <dbReference type="NCBI Taxonomy" id="1229268"/>
    <lineage>
        <taxon>Bacteria</taxon>
        <taxon>Bacillati</taxon>
        <taxon>Bacillota</taxon>
        <taxon>Bacilli</taxon>
        <taxon>Bacillales</taxon>
        <taxon>Bacillaceae</taxon>
        <taxon>Salinibacillus</taxon>
    </lineage>
</organism>
<dbReference type="Proteomes" id="UP000480185">
    <property type="component" value="Unassembled WGS sequence"/>
</dbReference>
<dbReference type="GO" id="GO:0008967">
    <property type="term" value="F:phosphoglycolate phosphatase activity"/>
    <property type="evidence" value="ECO:0007669"/>
    <property type="project" value="TreeGrafter"/>
</dbReference>
<gene>
    <name evidence="3" type="ORF">GH754_14170</name>
</gene>
<evidence type="ECO:0000313" key="4">
    <source>
        <dbReference type="Proteomes" id="UP000480185"/>
    </source>
</evidence>
<name>A0A6G1X926_9BACI</name>
<comment type="caution">
    <text evidence="3">The sequence shown here is derived from an EMBL/GenBank/DDBJ whole genome shotgun (WGS) entry which is preliminary data.</text>
</comment>
<dbReference type="PANTHER" id="PTHR43434:SF1">
    <property type="entry name" value="PHOSPHOGLYCOLATE PHOSPHATASE"/>
    <property type="match status" value="1"/>
</dbReference>
<keyword evidence="1 3" id="KW-0378">Hydrolase</keyword>
<evidence type="ECO:0000256" key="2">
    <source>
        <dbReference type="ARBA" id="ARBA00022842"/>
    </source>
</evidence>
<dbReference type="SFLD" id="SFLDG01129">
    <property type="entry name" value="C1.5:_HAD__Beta-PGM__Phosphata"/>
    <property type="match status" value="1"/>
</dbReference>
<accession>A0A6G1X926</accession>
<dbReference type="EMBL" id="WJNH01000009">
    <property type="protein sequence ID" value="MRG87439.1"/>
    <property type="molecule type" value="Genomic_DNA"/>
</dbReference>
<reference evidence="3 4" key="1">
    <citation type="submission" date="2019-11" db="EMBL/GenBank/DDBJ databases">
        <authorList>
            <person name="Li J."/>
        </authorList>
    </citation>
    <scope>NUCLEOTIDE SEQUENCE [LARGE SCALE GENOMIC DNA]</scope>
    <source>
        <strain evidence="3 4">J4</strain>
    </source>
</reference>
<dbReference type="OrthoDB" id="2081981at2"/>
<dbReference type="InterPro" id="IPR036412">
    <property type="entry name" value="HAD-like_sf"/>
</dbReference>